<sequence length="220" mass="24570">MLSIKYIFILATILKYSYSAYVISIYGDVYKDEKFFRYTFPWIIDNIGGDIYVDYFMVGSGRYSVPQMCALKELKANTYLQAQYLKCEAEGKQSEYCLCETGIDPKKFKQCVASGGSMASSAAAKFSQLGVDTTPIVEIGPRGTVFGVDDTLYLKKICTIFGENQPRGCLKPFDCNQTEVYPDKKALAQFDKTCVDGNQSCDLSTTTTTTTPMTNVFENE</sequence>
<proteinExistence type="predicted"/>
<dbReference type="GeneID" id="111354508"/>
<name>A0A9J7E3S3_SPOLT</name>
<protein>
    <submittedName>
        <fullName evidence="2">Uncharacterized protein LOC111354508</fullName>
    </submittedName>
</protein>
<gene>
    <name evidence="2" type="primary">LOC111354508</name>
</gene>
<dbReference type="Proteomes" id="UP000301870">
    <property type="component" value="Chromosome 18"/>
</dbReference>
<dbReference type="AlphaFoldDB" id="A0A9J7E3S3"/>
<accession>A0A9J7E3S3</accession>
<reference evidence="2" key="1">
    <citation type="submission" date="2025-08" db="UniProtKB">
        <authorList>
            <consortium name="RefSeq"/>
        </authorList>
    </citation>
    <scope>IDENTIFICATION</scope>
    <source>
        <strain evidence="2">Ishihara</strain>
        <tissue evidence="2">Whole body</tissue>
    </source>
</reference>
<dbReference type="OrthoDB" id="7430529at2759"/>
<dbReference type="KEGG" id="sliu:111354508"/>
<keyword evidence="1" id="KW-1185">Reference proteome</keyword>
<organism evidence="1 2">
    <name type="scientific">Spodoptera litura</name>
    <name type="common">Asian cotton leafworm</name>
    <dbReference type="NCBI Taxonomy" id="69820"/>
    <lineage>
        <taxon>Eukaryota</taxon>
        <taxon>Metazoa</taxon>
        <taxon>Ecdysozoa</taxon>
        <taxon>Arthropoda</taxon>
        <taxon>Hexapoda</taxon>
        <taxon>Insecta</taxon>
        <taxon>Pterygota</taxon>
        <taxon>Neoptera</taxon>
        <taxon>Endopterygota</taxon>
        <taxon>Lepidoptera</taxon>
        <taxon>Glossata</taxon>
        <taxon>Ditrysia</taxon>
        <taxon>Noctuoidea</taxon>
        <taxon>Noctuidae</taxon>
        <taxon>Amphipyrinae</taxon>
        <taxon>Spodoptera</taxon>
    </lineage>
</organism>
<evidence type="ECO:0000313" key="1">
    <source>
        <dbReference type="Proteomes" id="UP000301870"/>
    </source>
</evidence>
<evidence type="ECO:0000313" key="2">
    <source>
        <dbReference type="RefSeq" id="XP_022823773.1"/>
    </source>
</evidence>
<dbReference type="RefSeq" id="XP_022823773.1">
    <property type="nucleotide sequence ID" value="XM_022968005.1"/>
</dbReference>